<reference evidence="1 2" key="1">
    <citation type="journal article" date="2002" name="Genome Res.">
        <title>A complete sequence of the T. tengcongensis genome.</title>
        <authorList>
            <person name="Bao Q."/>
            <person name="Tian Y."/>
            <person name="Li W."/>
            <person name="Xu Z."/>
            <person name="Xuan Z."/>
            <person name="Hu S."/>
            <person name="Dong W."/>
            <person name="Yang J."/>
            <person name="Chen Y."/>
            <person name="Xue Y."/>
            <person name="Xu Y."/>
            <person name="Lai X."/>
            <person name="Huang L."/>
            <person name="Dong X."/>
            <person name="Ma Y."/>
            <person name="Ling L."/>
            <person name="Tan H."/>
            <person name="Chen R."/>
            <person name="Wang J."/>
            <person name="Yu J."/>
            <person name="Yang H."/>
        </authorList>
    </citation>
    <scope>NUCLEOTIDE SEQUENCE [LARGE SCALE GENOMIC DNA]</scope>
    <source>
        <strain evidence="2">DSM 15242 / JCM 11007 / NBRC 100824 / MB4</strain>
    </source>
</reference>
<sequence length="78" mass="9463">MRLLFLYIELYPDVKELLQTPYLSHYAGQEKNKGEVVRKSSRHCTLCRKKRYKKDLKVYLRLNHRYTKTKKLKSICLS</sequence>
<dbReference type="Proteomes" id="UP000000555">
    <property type="component" value="Chromosome"/>
</dbReference>
<proteinExistence type="predicted"/>
<accession>Q8R8H3</accession>
<name>Q8R8H3_CALS4</name>
<evidence type="ECO:0000313" key="2">
    <source>
        <dbReference type="Proteomes" id="UP000000555"/>
    </source>
</evidence>
<dbReference type="KEGG" id="tte:TTE2026"/>
<evidence type="ECO:0000313" key="1">
    <source>
        <dbReference type="EMBL" id="AAM25203.1"/>
    </source>
</evidence>
<keyword evidence="2" id="KW-1185">Reference proteome</keyword>
<dbReference type="STRING" id="273068.TTE2026"/>
<dbReference type="AlphaFoldDB" id="Q8R8H3"/>
<dbReference type="HOGENOM" id="CLU_2615343_0_0_9"/>
<organism evidence="1 2">
    <name type="scientific">Caldanaerobacter subterraneus subsp. tengcongensis (strain DSM 15242 / JCM 11007 / NBRC 100824 / MB4)</name>
    <name type="common">Thermoanaerobacter tengcongensis</name>
    <dbReference type="NCBI Taxonomy" id="273068"/>
    <lineage>
        <taxon>Bacteria</taxon>
        <taxon>Bacillati</taxon>
        <taxon>Bacillota</taxon>
        <taxon>Clostridia</taxon>
        <taxon>Thermoanaerobacterales</taxon>
        <taxon>Thermoanaerobacteraceae</taxon>
        <taxon>Caldanaerobacter</taxon>
    </lineage>
</organism>
<dbReference type="EMBL" id="AE008691">
    <property type="protein sequence ID" value="AAM25203.1"/>
    <property type="molecule type" value="Genomic_DNA"/>
</dbReference>
<protein>
    <submittedName>
        <fullName evidence="1">Uncharacterized protein</fullName>
    </submittedName>
</protein>
<gene>
    <name evidence="1" type="ordered locus">TTE2026</name>
</gene>